<dbReference type="AlphaFoldDB" id="M2N768"/>
<evidence type="ECO:0000256" key="1">
    <source>
        <dbReference type="SAM" id="SignalP"/>
    </source>
</evidence>
<evidence type="ECO:0000313" key="3">
    <source>
        <dbReference type="Proteomes" id="UP000011761"/>
    </source>
</evidence>
<organism evidence="2 3">
    <name type="scientific">Baudoinia panamericana (strain UAMH 10762)</name>
    <name type="common">Angels' share fungus</name>
    <name type="synonym">Baudoinia compniacensis (strain UAMH 10762)</name>
    <dbReference type="NCBI Taxonomy" id="717646"/>
    <lineage>
        <taxon>Eukaryota</taxon>
        <taxon>Fungi</taxon>
        <taxon>Dikarya</taxon>
        <taxon>Ascomycota</taxon>
        <taxon>Pezizomycotina</taxon>
        <taxon>Dothideomycetes</taxon>
        <taxon>Dothideomycetidae</taxon>
        <taxon>Mycosphaerellales</taxon>
        <taxon>Teratosphaeriaceae</taxon>
        <taxon>Baudoinia</taxon>
    </lineage>
</organism>
<dbReference type="Proteomes" id="UP000011761">
    <property type="component" value="Unassembled WGS sequence"/>
</dbReference>
<feature type="chain" id="PRO_5004021493" evidence="1">
    <location>
        <begin position="19"/>
        <end position="160"/>
    </location>
</feature>
<accession>M2N768</accession>
<dbReference type="EMBL" id="KB445558">
    <property type="protein sequence ID" value="EMC94635.1"/>
    <property type="molecule type" value="Genomic_DNA"/>
</dbReference>
<feature type="signal peptide" evidence="1">
    <location>
        <begin position="1"/>
        <end position="18"/>
    </location>
</feature>
<dbReference type="KEGG" id="bcom:BAUCODRAFT_554681"/>
<reference evidence="2 3" key="1">
    <citation type="journal article" date="2012" name="PLoS Pathog.">
        <title>Diverse lifestyles and strategies of plant pathogenesis encoded in the genomes of eighteen Dothideomycetes fungi.</title>
        <authorList>
            <person name="Ohm R.A."/>
            <person name="Feau N."/>
            <person name="Henrissat B."/>
            <person name="Schoch C.L."/>
            <person name="Horwitz B.A."/>
            <person name="Barry K.W."/>
            <person name="Condon B.J."/>
            <person name="Copeland A.C."/>
            <person name="Dhillon B."/>
            <person name="Glaser F."/>
            <person name="Hesse C.N."/>
            <person name="Kosti I."/>
            <person name="LaButti K."/>
            <person name="Lindquist E.A."/>
            <person name="Lucas S."/>
            <person name="Salamov A.A."/>
            <person name="Bradshaw R.E."/>
            <person name="Ciuffetti L."/>
            <person name="Hamelin R.C."/>
            <person name="Kema G.H.J."/>
            <person name="Lawrence C."/>
            <person name="Scott J.A."/>
            <person name="Spatafora J.W."/>
            <person name="Turgeon B.G."/>
            <person name="de Wit P.J.G.M."/>
            <person name="Zhong S."/>
            <person name="Goodwin S.B."/>
            <person name="Grigoriev I.V."/>
        </authorList>
    </citation>
    <scope>NUCLEOTIDE SEQUENCE [LARGE SCALE GENOMIC DNA]</scope>
    <source>
        <strain evidence="2 3">UAMH 10762</strain>
    </source>
</reference>
<sequence length="160" mass="17215">MVHCTVFDSLCLVAPCGTLPPLGMQAYDEDGGHVFGSRSNPTCFLARSYGQSALSLSYCTSAMVQLNSVECELPNARIPAATRHPRFTLVAPPQYRCAISGDTIDGVMQLTVFGQQRRAVSELCGLLWAIQQRAPLLPRNCGFRLLTGAGSAQNYDTLSG</sequence>
<protein>
    <submittedName>
        <fullName evidence="2">Uncharacterized protein</fullName>
    </submittedName>
</protein>
<keyword evidence="1" id="KW-0732">Signal</keyword>
<dbReference type="HOGENOM" id="CLU_1651836_0_0_1"/>
<gene>
    <name evidence="2" type="ORF">BAUCODRAFT_554681</name>
</gene>
<dbReference type="RefSeq" id="XP_007678411.1">
    <property type="nucleotide sequence ID" value="XM_007680221.1"/>
</dbReference>
<keyword evidence="3" id="KW-1185">Reference proteome</keyword>
<dbReference type="GeneID" id="19115449"/>
<name>M2N768_BAUPA</name>
<evidence type="ECO:0000313" key="2">
    <source>
        <dbReference type="EMBL" id="EMC94635.1"/>
    </source>
</evidence>
<proteinExistence type="predicted"/>